<evidence type="ECO:0000313" key="4">
    <source>
        <dbReference type="Proteomes" id="UP001501004"/>
    </source>
</evidence>
<gene>
    <name evidence="3" type="ORF">GCM10022239_22330</name>
</gene>
<feature type="region of interest" description="Disordered" evidence="1">
    <location>
        <begin position="1"/>
        <end position="30"/>
    </location>
</feature>
<keyword evidence="4" id="KW-1185">Reference proteome</keyword>
<dbReference type="PANTHER" id="PTHR36115:SF6">
    <property type="entry name" value="PROLINE-RICH ANTIGEN HOMOLOG"/>
    <property type="match status" value="1"/>
</dbReference>
<name>A0ABP7FS20_9MICO</name>
<evidence type="ECO:0000256" key="2">
    <source>
        <dbReference type="SAM" id="Phobius"/>
    </source>
</evidence>
<feature type="compositionally biased region" description="Basic and acidic residues" evidence="1">
    <location>
        <begin position="12"/>
        <end position="21"/>
    </location>
</feature>
<comment type="caution">
    <text evidence="3">The sequence shown here is derived from an EMBL/GenBank/DDBJ whole genome shotgun (WGS) entry which is preliminary data.</text>
</comment>
<dbReference type="EMBL" id="BAABAE010000003">
    <property type="protein sequence ID" value="GAA3746292.1"/>
    <property type="molecule type" value="Genomic_DNA"/>
</dbReference>
<organism evidence="3 4">
    <name type="scientific">Leifsonella bigeumensis</name>
    <dbReference type="NCBI Taxonomy" id="433643"/>
    <lineage>
        <taxon>Bacteria</taxon>
        <taxon>Bacillati</taxon>
        <taxon>Actinomycetota</taxon>
        <taxon>Actinomycetes</taxon>
        <taxon>Micrococcales</taxon>
        <taxon>Microbacteriaceae</taxon>
        <taxon>Leifsonella</taxon>
    </lineage>
</organism>
<protein>
    <submittedName>
        <fullName evidence="3">RDD family protein</fullName>
    </submittedName>
</protein>
<keyword evidence="2" id="KW-1133">Transmembrane helix</keyword>
<accession>A0ABP7FS20</accession>
<dbReference type="RefSeq" id="WP_344756661.1">
    <property type="nucleotide sequence ID" value="NZ_BAABAE010000003.1"/>
</dbReference>
<dbReference type="PANTHER" id="PTHR36115">
    <property type="entry name" value="PROLINE-RICH ANTIGEN HOMOLOG-RELATED"/>
    <property type="match status" value="1"/>
</dbReference>
<keyword evidence="2" id="KW-0812">Transmembrane</keyword>
<sequence length="142" mass="15713">MPDQSASQRPGGRPDEQRWPGERLGLPESGSRSIARPLRRVGALVIDWGLSVLISVAFFHYDAFATLGIFALTQFVFITLINGSIGQRVFRMRVVPLAGGWIGAWRPIVRTLLLCLVIPALIWDRDQRGLHDKAAGTVLLVQ</sequence>
<dbReference type="InterPro" id="IPR051791">
    <property type="entry name" value="Pra-immunoreactive"/>
</dbReference>
<evidence type="ECO:0000256" key="1">
    <source>
        <dbReference type="SAM" id="MobiDB-lite"/>
    </source>
</evidence>
<keyword evidence="2" id="KW-0472">Membrane</keyword>
<reference evidence="4" key="1">
    <citation type="journal article" date="2019" name="Int. J. Syst. Evol. Microbiol.">
        <title>The Global Catalogue of Microorganisms (GCM) 10K type strain sequencing project: providing services to taxonomists for standard genome sequencing and annotation.</title>
        <authorList>
            <consortium name="The Broad Institute Genomics Platform"/>
            <consortium name="The Broad Institute Genome Sequencing Center for Infectious Disease"/>
            <person name="Wu L."/>
            <person name="Ma J."/>
        </authorList>
    </citation>
    <scope>NUCLEOTIDE SEQUENCE [LARGE SCALE GENOMIC DNA]</scope>
    <source>
        <strain evidence="4">JCM 16949</strain>
    </source>
</reference>
<feature type="transmembrane region" description="Helical" evidence="2">
    <location>
        <begin position="67"/>
        <end position="85"/>
    </location>
</feature>
<evidence type="ECO:0000313" key="3">
    <source>
        <dbReference type="EMBL" id="GAA3746292.1"/>
    </source>
</evidence>
<dbReference type="InterPro" id="IPR016795">
    <property type="entry name" value="UCP021697"/>
</dbReference>
<proteinExistence type="predicted"/>
<dbReference type="Proteomes" id="UP001501004">
    <property type="component" value="Unassembled WGS sequence"/>
</dbReference>
<dbReference type="PIRSF" id="PIRSF021697">
    <property type="entry name" value="UCP021697"/>
    <property type="match status" value="1"/>
</dbReference>
<feature type="transmembrane region" description="Helical" evidence="2">
    <location>
        <begin position="41"/>
        <end position="61"/>
    </location>
</feature>